<dbReference type="PANTHER" id="PTHR42852:SF6">
    <property type="entry name" value="THIOL:DISULFIDE INTERCHANGE PROTEIN DSBE"/>
    <property type="match status" value="1"/>
</dbReference>
<evidence type="ECO:0000313" key="8">
    <source>
        <dbReference type="Proteomes" id="UP001183619"/>
    </source>
</evidence>
<comment type="caution">
    <text evidence="7">The sequence shown here is derived from an EMBL/GenBank/DDBJ whole genome shotgun (WGS) entry which is preliminary data.</text>
</comment>
<dbReference type="CDD" id="cd02966">
    <property type="entry name" value="TlpA_like_family"/>
    <property type="match status" value="1"/>
</dbReference>
<keyword evidence="4" id="KW-1015">Disulfide bond</keyword>
<dbReference type="GO" id="GO:0016853">
    <property type="term" value="F:isomerase activity"/>
    <property type="evidence" value="ECO:0007669"/>
    <property type="project" value="UniProtKB-KW"/>
</dbReference>
<dbReference type="EMBL" id="JAVDYF010000001">
    <property type="protein sequence ID" value="MDR7354112.1"/>
    <property type="molecule type" value="Genomic_DNA"/>
</dbReference>
<reference evidence="7 8" key="1">
    <citation type="submission" date="2023-07" db="EMBL/GenBank/DDBJ databases">
        <title>Sequencing the genomes of 1000 actinobacteria strains.</title>
        <authorList>
            <person name="Klenk H.-P."/>
        </authorList>
    </citation>
    <scope>NUCLEOTIDE SEQUENCE [LARGE SCALE GENOMIC DNA]</scope>
    <source>
        <strain evidence="7 8">DSM 44508</strain>
    </source>
</reference>
<dbReference type="InterPro" id="IPR017937">
    <property type="entry name" value="Thioredoxin_CS"/>
</dbReference>
<dbReference type="Proteomes" id="UP001183619">
    <property type="component" value="Unassembled WGS sequence"/>
</dbReference>
<keyword evidence="3" id="KW-0812">Transmembrane</keyword>
<evidence type="ECO:0000259" key="6">
    <source>
        <dbReference type="PROSITE" id="PS51352"/>
    </source>
</evidence>
<proteinExistence type="predicted"/>
<dbReference type="Gene3D" id="3.40.30.10">
    <property type="entry name" value="Glutaredoxin"/>
    <property type="match status" value="1"/>
</dbReference>
<organism evidence="7 8">
    <name type="scientific">Corynebacterium felinum</name>
    <dbReference type="NCBI Taxonomy" id="131318"/>
    <lineage>
        <taxon>Bacteria</taxon>
        <taxon>Bacillati</taxon>
        <taxon>Actinomycetota</taxon>
        <taxon>Actinomycetes</taxon>
        <taxon>Mycobacteriales</taxon>
        <taxon>Corynebacteriaceae</taxon>
        <taxon>Corynebacterium</taxon>
    </lineage>
</organism>
<evidence type="ECO:0000313" key="7">
    <source>
        <dbReference type="EMBL" id="MDR7354112.1"/>
    </source>
</evidence>
<dbReference type="InterPro" id="IPR013766">
    <property type="entry name" value="Thioredoxin_domain"/>
</dbReference>
<dbReference type="InterPro" id="IPR013740">
    <property type="entry name" value="Redoxin"/>
</dbReference>
<dbReference type="InterPro" id="IPR036249">
    <property type="entry name" value="Thioredoxin-like_sf"/>
</dbReference>
<keyword evidence="5" id="KW-0676">Redox-active center</keyword>
<dbReference type="RefSeq" id="WP_277104208.1">
    <property type="nucleotide sequence ID" value="NZ_BAAAJS010000038.1"/>
</dbReference>
<protein>
    <submittedName>
        <fullName evidence="7">Thiol-disulfide isomerase/thioredoxin</fullName>
    </submittedName>
</protein>
<evidence type="ECO:0000256" key="1">
    <source>
        <dbReference type="ARBA" id="ARBA00004196"/>
    </source>
</evidence>
<keyword evidence="3" id="KW-0735">Signal-anchor</keyword>
<dbReference type="PROSITE" id="PS51352">
    <property type="entry name" value="THIOREDOXIN_2"/>
    <property type="match status" value="1"/>
</dbReference>
<dbReference type="SUPFAM" id="SSF52833">
    <property type="entry name" value="Thioredoxin-like"/>
    <property type="match status" value="1"/>
</dbReference>
<name>A0ABU2B672_9CORY</name>
<evidence type="ECO:0000256" key="3">
    <source>
        <dbReference type="ARBA" id="ARBA00022968"/>
    </source>
</evidence>
<gene>
    <name evidence="7" type="ORF">J2S37_000650</name>
</gene>
<sequence length="199" mass="21155">MKKTLVSSLFVFALILGILLWVLIRTTTSGTTDATSATTSTATPHPESHFTPVAHLPACPTPRIGGVELPCLGQGPATNTTTTPTNITVVNLWAWWCGPCRDELPVVEKLAAAHPEWTVVGVHADPQAHAGANMLDELGVTLASYSDTKNHFAATLGLPNVVPVTVVLRGDTVIKVLPQVFHTVDELDATITQVLKENP</sequence>
<feature type="domain" description="Thioredoxin" evidence="6">
    <location>
        <begin position="50"/>
        <end position="196"/>
    </location>
</feature>
<dbReference type="InterPro" id="IPR050553">
    <property type="entry name" value="Thioredoxin_ResA/DsbE_sf"/>
</dbReference>
<comment type="subcellular location">
    <subcellularLocation>
        <location evidence="1">Cell envelope</location>
    </subcellularLocation>
</comment>
<evidence type="ECO:0000256" key="4">
    <source>
        <dbReference type="ARBA" id="ARBA00023157"/>
    </source>
</evidence>
<accession>A0ABU2B672</accession>
<dbReference type="PANTHER" id="PTHR42852">
    <property type="entry name" value="THIOL:DISULFIDE INTERCHANGE PROTEIN DSBE"/>
    <property type="match status" value="1"/>
</dbReference>
<dbReference type="Pfam" id="PF08534">
    <property type="entry name" value="Redoxin"/>
    <property type="match status" value="1"/>
</dbReference>
<evidence type="ECO:0000256" key="5">
    <source>
        <dbReference type="ARBA" id="ARBA00023284"/>
    </source>
</evidence>
<keyword evidence="7" id="KW-0413">Isomerase</keyword>
<evidence type="ECO:0000256" key="2">
    <source>
        <dbReference type="ARBA" id="ARBA00022748"/>
    </source>
</evidence>
<dbReference type="PROSITE" id="PS00194">
    <property type="entry name" value="THIOREDOXIN_1"/>
    <property type="match status" value="1"/>
</dbReference>
<keyword evidence="2" id="KW-0201">Cytochrome c-type biogenesis</keyword>
<keyword evidence="8" id="KW-1185">Reference proteome</keyword>